<feature type="compositionally biased region" description="Pro residues" evidence="13">
    <location>
        <begin position="450"/>
        <end position="465"/>
    </location>
</feature>
<keyword evidence="8 12" id="KW-0249">Electron transport</keyword>
<dbReference type="GO" id="GO:0046872">
    <property type="term" value="F:metal ion binding"/>
    <property type="evidence" value="ECO:0007669"/>
    <property type="project" value="UniProtKB-UniRule"/>
</dbReference>
<evidence type="ECO:0000256" key="3">
    <source>
        <dbReference type="ARBA" id="ARBA00022448"/>
    </source>
</evidence>
<feature type="compositionally biased region" description="Basic and acidic residues" evidence="13">
    <location>
        <begin position="473"/>
        <end position="484"/>
    </location>
</feature>
<dbReference type="GO" id="GO:0020037">
    <property type="term" value="F:heme binding"/>
    <property type="evidence" value="ECO:0007669"/>
    <property type="project" value="TreeGrafter"/>
</dbReference>
<keyword evidence="15" id="KW-1185">Reference proteome</keyword>
<evidence type="ECO:0000256" key="12">
    <source>
        <dbReference type="PIRNR" id="PIRNR006446"/>
    </source>
</evidence>
<dbReference type="GO" id="GO:0009055">
    <property type="term" value="F:electron transfer activity"/>
    <property type="evidence" value="ECO:0007669"/>
    <property type="project" value="UniProtKB-UniRule"/>
</dbReference>
<evidence type="ECO:0000256" key="1">
    <source>
        <dbReference type="ARBA" id="ARBA00004651"/>
    </source>
</evidence>
<keyword evidence="4 12" id="KW-1003">Cell membrane</keyword>
<feature type="transmembrane region" description="Helical" evidence="12">
    <location>
        <begin position="27"/>
        <end position="48"/>
    </location>
</feature>
<evidence type="ECO:0000256" key="6">
    <source>
        <dbReference type="ARBA" id="ARBA00022692"/>
    </source>
</evidence>
<comment type="similarity">
    <text evidence="2 12">Belongs to the cytochrome ubiquinol oxidase subunit 1 family.</text>
</comment>
<gene>
    <name evidence="14" type="ORF">Pme01_10860</name>
</gene>
<dbReference type="GO" id="GO:0016682">
    <property type="term" value="F:oxidoreductase activity, acting on diphenols and related substances as donors, oxygen as acceptor"/>
    <property type="evidence" value="ECO:0007669"/>
    <property type="project" value="TreeGrafter"/>
</dbReference>
<keyword evidence="6 12" id="KW-0812">Transmembrane</keyword>
<evidence type="ECO:0000256" key="9">
    <source>
        <dbReference type="ARBA" id="ARBA00022989"/>
    </source>
</evidence>
<keyword evidence="10 12" id="KW-0408">Iron</keyword>
<feature type="transmembrane region" description="Helical" evidence="12">
    <location>
        <begin position="409"/>
        <end position="431"/>
    </location>
</feature>
<dbReference type="Proteomes" id="UP000599074">
    <property type="component" value="Unassembled WGS sequence"/>
</dbReference>
<protein>
    <submittedName>
        <fullName evidence="14">Cytochrome ubiquinol oxidase subunit I</fullName>
    </submittedName>
</protein>
<feature type="transmembrane region" description="Helical" evidence="12">
    <location>
        <begin position="69"/>
        <end position="91"/>
    </location>
</feature>
<comment type="subcellular location">
    <subcellularLocation>
        <location evidence="1">Cell membrane</location>
        <topology evidence="1">Multi-pass membrane protein</topology>
    </subcellularLocation>
</comment>
<feature type="transmembrane region" description="Helical" evidence="12">
    <location>
        <begin position="225"/>
        <end position="244"/>
    </location>
</feature>
<comment type="caution">
    <text evidence="14">The sequence shown here is derived from an EMBL/GenBank/DDBJ whole genome shotgun (WGS) entry which is preliminary data.</text>
</comment>
<accession>A0A8J3T7X6</accession>
<dbReference type="EMBL" id="BOON01000007">
    <property type="protein sequence ID" value="GII21489.1"/>
    <property type="molecule type" value="Genomic_DNA"/>
</dbReference>
<feature type="transmembrane region" description="Helical" evidence="12">
    <location>
        <begin position="327"/>
        <end position="349"/>
    </location>
</feature>
<sequence>MGPVGLAAAATPGDLVAARTQMALSLGWHIIIACFGVAMPAFTVFAEWRGIRRNDPAYTLLARRWARAMGVLFAVGAVSGTILSFEMGLLWPRLMSVYGEVIGFPFTLEGTAFFLEAIFLGIYLYGWDRLPPTLHILTAIPLCIAGVASAFFVVCANAWMNQPRGFNLDNGRVVGADPWKAMFNPATPPQTTHMIIAAFMVAGFGIASVYAAAMLRGRRDRYHRLGFTIPFTVAAALAPVQLLVGDWAAKFLAEWQPTKLAAIEGLTHTTAGAPLSLGGVYIDGELRYAIHIPNALSLLAHWNPHAVVYGLEIAPPDARPPVTPVHLSFQVMVGIGTGFVALALWYAFLRWRRRDLAHSRWFLRAGSVAGVAAVLALEAGWVTTEVGRQPWIVFGQMRVMEAVNPEPGLRAGLIAVLAVYTVLTVATVVVLRRLARIPLDLVSVGLAPQEPAPPEPAEPGEPGPGAPAQRSRPGRENRPARRSR</sequence>
<dbReference type="PIRSF" id="PIRSF006446">
    <property type="entry name" value="Cyt_quinol_oxidase_1"/>
    <property type="match status" value="1"/>
</dbReference>
<evidence type="ECO:0000256" key="10">
    <source>
        <dbReference type="ARBA" id="ARBA00023004"/>
    </source>
</evidence>
<feature type="transmembrane region" description="Helical" evidence="12">
    <location>
        <begin position="103"/>
        <end position="125"/>
    </location>
</feature>
<evidence type="ECO:0000256" key="2">
    <source>
        <dbReference type="ARBA" id="ARBA00009819"/>
    </source>
</evidence>
<dbReference type="GO" id="GO:0070069">
    <property type="term" value="C:cytochrome complex"/>
    <property type="evidence" value="ECO:0007669"/>
    <property type="project" value="UniProtKB-UniRule"/>
</dbReference>
<keyword evidence="7 12" id="KW-0479">Metal-binding</keyword>
<dbReference type="Pfam" id="PF01654">
    <property type="entry name" value="Cyt_bd_oxida_I"/>
    <property type="match status" value="1"/>
</dbReference>
<dbReference type="InterPro" id="IPR002585">
    <property type="entry name" value="Cyt-d_ubiquinol_oxidase_su_1"/>
</dbReference>
<name>A0A8J3T7X6_9ACTN</name>
<feature type="transmembrane region" description="Helical" evidence="12">
    <location>
        <begin position="192"/>
        <end position="213"/>
    </location>
</feature>
<dbReference type="PANTHER" id="PTHR30365">
    <property type="entry name" value="CYTOCHROME D UBIQUINOL OXIDASE"/>
    <property type="match status" value="1"/>
</dbReference>
<reference evidence="14" key="1">
    <citation type="submission" date="2021-01" db="EMBL/GenBank/DDBJ databases">
        <title>Whole genome shotgun sequence of Planosporangium mesophilum NBRC 109066.</title>
        <authorList>
            <person name="Komaki H."/>
            <person name="Tamura T."/>
        </authorList>
    </citation>
    <scope>NUCLEOTIDE SEQUENCE</scope>
    <source>
        <strain evidence="14">NBRC 109066</strain>
    </source>
</reference>
<dbReference type="GO" id="GO:0019646">
    <property type="term" value="P:aerobic electron transport chain"/>
    <property type="evidence" value="ECO:0007669"/>
    <property type="project" value="InterPro"/>
</dbReference>
<organism evidence="14 15">
    <name type="scientific">Planosporangium mesophilum</name>
    <dbReference type="NCBI Taxonomy" id="689768"/>
    <lineage>
        <taxon>Bacteria</taxon>
        <taxon>Bacillati</taxon>
        <taxon>Actinomycetota</taxon>
        <taxon>Actinomycetes</taxon>
        <taxon>Micromonosporales</taxon>
        <taxon>Micromonosporaceae</taxon>
        <taxon>Planosporangium</taxon>
    </lineage>
</organism>
<evidence type="ECO:0000256" key="5">
    <source>
        <dbReference type="ARBA" id="ARBA00022617"/>
    </source>
</evidence>
<evidence type="ECO:0000256" key="4">
    <source>
        <dbReference type="ARBA" id="ARBA00022475"/>
    </source>
</evidence>
<evidence type="ECO:0000256" key="13">
    <source>
        <dbReference type="SAM" id="MobiDB-lite"/>
    </source>
</evidence>
<evidence type="ECO:0000256" key="11">
    <source>
        <dbReference type="ARBA" id="ARBA00023136"/>
    </source>
</evidence>
<keyword evidence="9 12" id="KW-1133">Transmembrane helix</keyword>
<feature type="transmembrane region" description="Helical" evidence="12">
    <location>
        <begin position="361"/>
        <end position="382"/>
    </location>
</feature>
<evidence type="ECO:0000256" key="8">
    <source>
        <dbReference type="ARBA" id="ARBA00022982"/>
    </source>
</evidence>
<dbReference type="GO" id="GO:0005886">
    <property type="term" value="C:plasma membrane"/>
    <property type="evidence" value="ECO:0007669"/>
    <property type="project" value="UniProtKB-SubCell"/>
</dbReference>
<evidence type="ECO:0000256" key="7">
    <source>
        <dbReference type="ARBA" id="ARBA00022723"/>
    </source>
</evidence>
<evidence type="ECO:0000313" key="14">
    <source>
        <dbReference type="EMBL" id="GII21489.1"/>
    </source>
</evidence>
<feature type="transmembrane region" description="Helical" evidence="12">
    <location>
        <begin position="137"/>
        <end position="160"/>
    </location>
</feature>
<keyword evidence="3 12" id="KW-0813">Transport</keyword>
<evidence type="ECO:0000313" key="15">
    <source>
        <dbReference type="Proteomes" id="UP000599074"/>
    </source>
</evidence>
<dbReference type="PANTHER" id="PTHR30365:SF14">
    <property type="entry name" value="CYTOCHROME BD MENAQUINOL OXIDASE SUBUNIT I-RELATED"/>
    <property type="match status" value="1"/>
</dbReference>
<proteinExistence type="inferred from homology"/>
<dbReference type="RefSeq" id="WP_168117076.1">
    <property type="nucleotide sequence ID" value="NZ_BOON01000007.1"/>
</dbReference>
<keyword evidence="5 12" id="KW-0349">Heme</keyword>
<dbReference type="AlphaFoldDB" id="A0A8J3T7X6"/>
<feature type="region of interest" description="Disordered" evidence="13">
    <location>
        <begin position="448"/>
        <end position="484"/>
    </location>
</feature>
<keyword evidence="11 12" id="KW-0472">Membrane</keyword>